<evidence type="ECO:0000313" key="2">
    <source>
        <dbReference type="Proteomes" id="UP000789759"/>
    </source>
</evidence>
<reference evidence="1" key="1">
    <citation type="submission" date="2021-06" db="EMBL/GenBank/DDBJ databases">
        <authorList>
            <person name="Kallberg Y."/>
            <person name="Tangrot J."/>
            <person name="Rosling A."/>
        </authorList>
    </citation>
    <scope>NUCLEOTIDE SEQUENCE</scope>
    <source>
        <strain evidence="1">FL966</strain>
    </source>
</reference>
<protein>
    <submittedName>
        <fullName evidence="1">2932_t:CDS:1</fullName>
    </submittedName>
</protein>
<feature type="non-terminal residue" evidence="1">
    <location>
        <position position="45"/>
    </location>
</feature>
<accession>A0A9N9KCA8</accession>
<gene>
    <name evidence="1" type="ORF">CPELLU_LOCUS19432</name>
</gene>
<name>A0A9N9KCA8_9GLOM</name>
<keyword evidence="2" id="KW-1185">Reference proteome</keyword>
<dbReference type="EMBL" id="CAJVQA010046611">
    <property type="protein sequence ID" value="CAG8818356.1"/>
    <property type="molecule type" value="Genomic_DNA"/>
</dbReference>
<dbReference type="Proteomes" id="UP000789759">
    <property type="component" value="Unassembled WGS sequence"/>
</dbReference>
<comment type="caution">
    <text evidence="1">The sequence shown here is derived from an EMBL/GenBank/DDBJ whole genome shotgun (WGS) entry which is preliminary data.</text>
</comment>
<dbReference type="AlphaFoldDB" id="A0A9N9KCA8"/>
<proteinExistence type="predicted"/>
<evidence type="ECO:0000313" key="1">
    <source>
        <dbReference type="EMBL" id="CAG8818356.1"/>
    </source>
</evidence>
<organism evidence="1 2">
    <name type="scientific">Cetraspora pellucida</name>
    <dbReference type="NCBI Taxonomy" id="1433469"/>
    <lineage>
        <taxon>Eukaryota</taxon>
        <taxon>Fungi</taxon>
        <taxon>Fungi incertae sedis</taxon>
        <taxon>Mucoromycota</taxon>
        <taxon>Glomeromycotina</taxon>
        <taxon>Glomeromycetes</taxon>
        <taxon>Diversisporales</taxon>
        <taxon>Gigasporaceae</taxon>
        <taxon>Cetraspora</taxon>
    </lineage>
</organism>
<sequence>HENHQLKLRKIKDFNLSTSEKERLAKEKYEERLRIEEKERANRTY</sequence>